<evidence type="ECO:0000313" key="4">
    <source>
        <dbReference type="Proteomes" id="UP000011058"/>
    </source>
</evidence>
<protein>
    <submittedName>
        <fullName evidence="3">Subtilin biosynthesis protein spaB</fullName>
    </submittedName>
</protein>
<dbReference type="InterPro" id="IPR023809">
    <property type="entry name" value="Thiopep_bacteriocin_synth_dom"/>
</dbReference>
<dbReference type="Proteomes" id="UP000011058">
    <property type="component" value="Plasmid pFAES01"/>
</dbReference>
<keyword evidence="4" id="KW-1185">Reference proteome</keyword>
<dbReference type="InterPro" id="IPR006827">
    <property type="entry name" value="Lant_deHydtase_N"/>
</dbReference>
<proteinExistence type="predicted"/>
<evidence type="ECO:0000259" key="1">
    <source>
        <dbReference type="Pfam" id="PF04738"/>
    </source>
</evidence>
<dbReference type="HOGENOM" id="CLU_010573_0_0_10"/>
<evidence type="ECO:0000313" key="3">
    <source>
        <dbReference type="EMBL" id="CCH03582.1"/>
    </source>
</evidence>
<sequence>MPVTPQLFSFCLLRSPLCSVSQLMQLLHSQPDNADEQLRQWFADPLTEWALYSASPNLHQVWQLWQQDGKQRPTLAARLALWRYAIRMSSRSTPFGVMAGVSKISISEQTEGKIDADKIAVNVRPDSGWLVALAEQLTKHPDIRWQLHYQVNNSLYSLGSQLRYSDYTVEPGHRAFFINAIEPDETILGVLQYVRSKVGGVVGQDLCSWIEQLGEEPAEARQLVDELIEAHILVSELDPGVTGKDAFEHLIQRLPSSPNKDGIRRSLAALQKWLQQPFESVEKEQQLDRDLQRVVGGVDTRQLDLYRPVEKLKLSQKVVRQIGQELAELSALRLNRQAPALSTFAERFYARYGMQPQPLLVALDHESGIGYAANADRRTGHLALLRTLTDHENLTTAAQSDRLDNLRLNKLTQFLTTRESVQEITEQELTEAAKSTLSTPKAHSWAVLGDLYSTSGEAADQGDYQFLVKNVTGSSGASLMARFGSGDEEIAKAIQQVTDWEANQYSDALLAEIVHLPAGRIGNVVHRPALRAYEIPYVTPASVDEEHTLLLEDLWVRVSAGSTVELWSKKHNRRVIPRNTTAHNYHHSDEVYRFLSDLSHQEESFTQNWSWGLLSDQPHLPRVVYKHLIVARAQWKLTMSAQWTSAQVMVDELRQHLALPQLVTLVERDNELLLDLDVVICRQLLFDEIRKRKSVRLVEWLAHPDQCWVQRGGQPYTAELLIPFRNSWPAPGPPPYSSPFVDYGSLAVQRTYLPGSEWLYIKVYVGEQTANDVLTQVVAPLVNQAIRQGWVDHWFFIRYYDPQPHLRLRFHCPSNNYEYVLNELSNGLKGWVDNGRVQTVQIDTYERELERYGHSTITHCERLFWLDSVDVVQRLCAEQDADEDKQWLMACRRADALMEAFALSLSEKHQFMTVLQAKFLHENKATPELRNQLNEQFRLWSARLAEKGSEWAEDSIRATNQTQSIIESLVGTLHQQRVELLPLTDLITSLLHMQCNRFFTSEQRLCETVVYHFLLRQYKSALAKQHQSESVV</sequence>
<dbReference type="NCBIfam" id="TIGR03891">
    <property type="entry name" value="thiopep_ocin"/>
    <property type="match status" value="1"/>
</dbReference>
<dbReference type="eggNOG" id="ENOG502Z81U">
    <property type="taxonomic scope" value="Bacteria"/>
</dbReference>
<evidence type="ECO:0000259" key="2">
    <source>
        <dbReference type="Pfam" id="PF14028"/>
    </source>
</evidence>
<organism evidence="3 4">
    <name type="scientific">Fibrella aestuarina BUZ 2</name>
    <dbReference type="NCBI Taxonomy" id="1166018"/>
    <lineage>
        <taxon>Bacteria</taxon>
        <taxon>Pseudomonadati</taxon>
        <taxon>Bacteroidota</taxon>
        <taxon>Cytophagia</taxon>
        <taxon>Cytophagales</taxon>
        <taxon>Spirosomataceae</taxon>
        <taxon>Fibrella</taxon>
    </lineage>
</organism>
<dbReference type="AlphaFoldDB" id="I0KHH9"/>
<keyword evidence="3" id="KW-0614">Plasmid</keyword>
<dbReference type="RefSeq" id="WP_015056762.1">
    <property type="nucleotide sequence ID" value="NC_019012.1"/>
</dbReference>
<accession>I0KHH9</accession>
<dbReference type="EMBL" id="HE796684">
    <property type="protein sequence ID" value="CCH03582.1"/>
    <property type="molecule type" value="Genomic_DNA"/>
</dbReference>
<feature type="domain" description="Thiopeptide-type bacteriocin biosynthesis" evidence="2">
    <location>
        <begin position="758"/>
        <end position="1017"/>
    </location>
</feature>
<gene>
    <name evidence="3" type="primary">spaB</name>
    <name evidence="3" type="ORF">FAES_pFAES01088</name>
</gene>
<feature type="domain" description="Lantibiotic dehydratase N-terminal" evidence="1">
    <location>
        <begin position="43"/>
        <end position="685"/>
    </location>
</feature>
<name>I0KHH9_9BACT</name>
<reference evidence="3 4" key="1">
    <citation type="journal article" date="2012" name="J. Bacteriol.">
        <title>Genome Sequence of Fibrella aestuarina BUZ 2T, a Filamentous Marine Bacterium.</title>
        <authorList>
            <person name="Filippini M."/>
            <person name="Qi W."/>
            <person name="Blom J."/>
            <person name="Goesmann A."/>
            <person name="Smits T.H."/>
            <person name="Bagheri H.C."/>
        </authorList>
    </citation>
    <scope>NUCLEOTIDE SEQUENCE [LARGE SCALE GENOMIC DNA]</scope>
    <source>
        <strain evidence="4">BUZ 2T</strain>
        <plasmid evidence="3 4">pFAES01</plasmid>
    </source>
</reference>
<dbReference type="KEGG" id="fae:FAES_pFAES01088"/>
<dbReference type="PATRIC" id="fig|1166018.3.peg.5698"/>
<dbReference type="Pfam" id="PF14028">
    <property type="entry name" value="Lant_dehydr_C"/>
    <property type="match status" value="1"/>
</dbReference>
<dbReference type="Pfam" id="PF04738">
    <property type="entry name" value="Lant_dehydr_N"/>
    <property type="match status" value="1"/>
</dbReference>
<dbReference type="OrthoDB" id="1273722at2"/>
<geneLocation type="plasmid" evidence="3 4">
    <name>pFAES01</name>
</geneLocation>